<reference evidence="1 2" key="1">
    <citation type="journal article" date="2015" name="Genome Announc.">
        <title>Expanding the biotechnology potential of lactobacilli through comparative genomics of 213 strains and associated genera.</title>
        <authorList>
            <person name="Sun Z."/>
            <person name="Harris H.M."/>
            <person name="McCann A."/>
            <person name="Guo C."/>
            <person name="Argimon S."/>
            <person name="Zhang W."/>
            <person name="Yang X."/>
            <person name="Jeffery I.B."/>
            <person name="Cooney J.C."/>
            <person name="Kagawa T.F."/>
            <person name="Liu W."/>
            <person name="Song Y."/>
            <person name="Salvetti E."/>
            <person name="Wrobel A."/>
            <person name="Rasinkangas P."/>
            <person name="Parkhill J."/>
            <person name="Rea M.C."/>
            <person name="O'Sullivan O."/>
            <person name="Ritari J."/>
            <person name="Douillard F.P."/>
            <person name="Paul Ross R."/>
            <person name="Yang R."/>
            <person name="Briner A.E."/>
            <person name="Felis G.E."/>
            <person name="de Vos W.M."/>
            <person name="Barrangou R."/>
            <person name="Klaenhammer T.R."/>
            <person name="Caufield P.W."/>
            <person name="Cui Y."/>
            <person name="Zhang H."/>
            <person name="O'Toole P.W."/>
        </authorList>
    </citation>
    <scope>NUCLEOTIDE SEQUENCE [LARGE SCALE GENOMIC DNA]</scope>
    <source>
        <strain evidence="1 2">DSM 20001</strain>
    </source>
</reference>
<dbReference type="Pfam" id="PF14450">
    <property type="entry name" value="FtsA"/>
    <property type="match status" value="1"/>
</dbReference>
<dbReference type="Gene3D" id="3.30.420.40">
    <property type="match status" value="2"/>
</dbReference>
<dbReference type="AlphaFoldDB" id="A0A0R1FBI2"/>
<evidence type="ECO:0000313" key="1">
    <source>
        <dbReference type="EMBL" id="KRK19055.1"/>
    </source>
</evidence>
<proteinExistence type="predicted"/>
<comment type="caution">
    <text evidence="1">The sequence shown here is derived from an EMBL/GenBank/DDBJ whole genome shotgun (WGS) entry which is preliminary data.</text>
</comment>
<dbReference type="InterPro" id="IPR013366">
    <property type="entry name" value="EutJ"/>
</dbReference>
<dbReference type="InterPro" id="IPR043129">
    <property type="entry name" value="ATPase_NBD"/>
</dbReference>
<gene>
    <name evidence="1" type="ORF">FD22_GL001499</name>
</gene>
<dbReference type="InterPro" id="IPR050696">
    <property type="entry name" value="FtsA/MreB"/>
</dbReference>
<dbReference type="SUPFAM" id="SSF53067">
    <property type="entry name" value="Actin-like ATPase domain"/>
    <property type="match status" value="2"/>
</dbReference>
<dbReference type="PANTHER" id="PTHR32432:SF3">
    <property type="entry name" value="ETHANOLAMINE UTILIZATION PROTEIN EUTJ"/>
    <property type="match status" value="1"/>
</dbReference>
<protein>
    <submittedName>
        <fullName evidence="1">Ethanolamine utilization protein EutJ</fullName>
    </submittedName>
</protein>
<dbReference type="GeneID" id="65916463"/>
<dbReference type="PANTHER" id="PTHR32432">
    <property type="entry name" value="CELL DIVISION PROTEIN FTSA-RELATED"/>
    <property type="match status" value="1"/>
</dbReference>
<evidence type="ECO:0000313" key="2">
    <source>
        <dbReference type="Proteomes" id="UP000051181"/>
    </source>
</evidence>
<dbReference type="EMBL" id="AZCN01000004">
    <property type="protein sequence ID" value="KRK19055.1"/>
    <property type="molecule type" value="Genomic_DNA"/>
</dbReference>
<sequence>MQTAKKQWTLDTANQTLRKFAKLVNGDKAARKLHKDETLKVGVDLGTSSIVLTVLDQNDQPLYGAFEYAKVVRDGIVVDYIGSIQILKRLKAQAETVLGQTLTSACGAIPPGTGENSAKVVANVIEAAEMEAKEIVDEPTAAAKFLHLATGTVVDIGGGTTGISVFKQKRLVKVIDEPTGGSHMTLVLAGYHHIPADDAELMKRDPKKDSANFPIIRPVVEKMATITKNVMATQLAEPVIVVGGATNFKDFVATFSHTLGRAAQKPEFPQFVTPLGIAMYDK</sequence>
<dbReference type="Proteomes" id="UP000051181">
    <property type="component" value="Unassembled WGS sequence"/>
</dbReference>
<dbReference type="NCBIfam" id="TIGR02529">
    <property type="entry name" value="EutJ"/>
    <property type="match status" value="1"/>
</dbReference>
<accession>A0A0R1FBI2</accession>
<dbReference type="NCBIfam" id="NF011660">
    <property type="entry name" value="PRK15080.1"/>
    <property type="match status" value="1"/>
</dbReference>
<organism evidence="1 2">
    <name type="scientific">Loigolactobacillus coryniformis subsp. coryniformis KCTC 3167 = DSM 20001</name>
    <dbReference type="NCBI Taxonomy" id="913848"/>
    <lineage>
        <taxon>Bacteria</taxon>
        <taxon>Bacillati</taxon>
        <taxon>Bacillota</taxon>
        <taxon>Bacilli</taxon>
        <taxon>Lactobacillales</taxon>
        <taxon>Lactobacillaceae</taxon>
        <taxon>Loigolactobacillus</taxon>
    </lineage>
</organism>
<dbReference type="PATRIC" id="fig|913848.6.peg.1538"/>
<dbReference type="eggNOG" id="COG4820">
    <property type="taxonomic scope" value="Bacteria"/>
</dbReference>
<name>A0A0R1FBI2_9LACO</name>
<dbReference type="RefSeq" id="WP_003677116.1">
    <property type="nucleotide sequence ID" value="NZ_AZCN01000004.1"/>
</dbReference>